<dbReference type="GO" id="GO:0009307">
    <property type="term" value="P:DNA restriction-modification system"/>
    <property type="evidence" value="ECO:0007669"/>
    <property type="project" value="InterPro"/>
</dbReference>
<reference evidence="4 6" key="2">
    <citation type="submission" date="2016-11" db="EMBL/GenBank/DDBJ databases">
        <title>Whole genomes of Flavobacteriaceae.</title>
        <authorList>
            <person name="Stine C."/>
            <person name="Li C."/>
            <person name="Tadesse D."/>
        </authorList>
    </citation>
    <scope>NUCLEOTIDE SEQUENCE [LARGE SCALE GENOMIC DNA]</scope>
    <source>
        <strain evidence="4 6">ATCC 29551</strain>
    </source>
</reference>
<evidence type="ECO:0000259" key="2">
    <source>
        <dbReference type="Pfam" id="PF14338"/>
    </source>
</evidence>
<accession>A0A085ZGX2</accession>
<name>A0A085ZGX2_FLAHY</name>
<sequence length="296" mass="33492">MTENKNKQSTFPKWMGPLLEALRQLGGSGRPKEVTNTIAKNLNISDKTLEETTKTGIPRFYNQVAWARQYLVWEGFLDASSKGIWTLTPKGNETYLTEKQGREIFLKWVEINQKARKAKSKNEILKEQEEDEPENIEHTLKPNLLEVLQGLSPKGFENICKRLLREHGFENVEVTGGSHDGGIDGYGTLELNPFVSIKVLFQCKRYKGTVSRAQVGDFRNAMIGRAEKGIILTTGTFSEDAKREASRDGAPPIELIDASKLIDLFEKVQLGLIPKVVFEVDLKFFEPYLDKEKVNS</sequence>
<keyword evidence="6" id="KW-1185">Reference proteome</keyword>
<proteinExistence type="predicted"/>
<feature type="domain" description="Restriction system protein Mrr-like N-terminal" evidence="2">
    <location>
        <begin position="11"/>
        <end position="94"/>
    </location>
</feature>
<keyword evidence="3" id="KW-0255">Endonuclease</keyword>
<dbReference type="SUPFAM" id="SSF52980">
    <property type="entry name" value="Restriction endonuclease-like"/>
    <property type="match status" value="1"/>
</dbReference>
<dbReference type="EMBL" id="JPRM01000057">
    <property type="protein sequence ID" value="KFF03686.1"/>
    <property type="molecule type" value="Genomic_DNA"/>
</dbReference>
<evidence type="ECO:0000313" key="4">
    <source>
        <dbReference type="EMBL" id="OXA89376.1"/>
    </source>
</evidence>
<dbReference type="Proteomes" id="UP000028712">
    <property type="component" value="Unassembled WGS sequence"/>
</dbReference>
<dbReference type="RefSeq" id="WP_035628594.1">
    <property type="nucleotide sequence ID" value="NZ_JBEWQG010000037.1"/>
</dbReference>
<dbReference type="PANTHER" id="PTHR30015">
    <property type="entry name" value="MRR RESTRICTION SYSTEM PROTEIN"/>
    <property type="match status" value="1"/>
</dbReference>
<dbReference type="Pfam" id="PF14338">
    <property type="entry name" value="Mrr_N"/>
    <property type="match status" value="1"/>
</dbReference>
<dbReference type="AlphaFoldDB" id="A0A085ZGX2"/>
<dbReference type="Proteomes" id="UP000198424">
    <property type="component" value="Unassembled WGS sequence"/>
</dbReference>
<gene>
    <name evidence="4" type="ORF">B0A62_20790</name>
    <name evidence="3" type="ORF">IW20_24470</name>
</gene>
<dbReference type="InterPro" id="IPR007560">
    <property type="entry name" value="Restrct_endonuc_IV_Mrr"/>
</dbReference>
<comment type="caution">
    <text evidence="3">The sequence shown here is derived from an EMBL/GenBank/DDBJ whole genome shotgun (WGS) entry which is preliminary data.</text>
</comment>
<dbReference type="eggNOG" id="COG1715">
    <property type="taxonomic scope" value="Bacteria"/>
</dbReference>
<dbReference type="Gene3D" id="3.40.1350.10">
    <property type="match status" value="1"/>
</dbReference>
<evidence type="ECO:0000313" key="6">
    <source>
        <dbReference type="Proteomes" id="UP000198424"/>
    </source>
</evidence>
<keyword evidence="3" id="KW-0540">Nuclease</keyword>
<reference evidence="3 5" key="1">
    <citation type="submission" date="2014-07" db="EMBL/GenBank/DDBJ databases">
        <title>Genome of Flavobacterium hydatis DSM 2063.</title>
        <authorList>
            <person name="Pipes S.E."/>
            <person name="Stropko S.J."/>
            <person name="Newman J.D."/>
        </authorList>
    </citation>
    <scope>NUCLEOTIDE SEQUENCE [LARGE SCALE GENOMIC DNA]</scope>
    <source>
        <strain evidence="3 5">DSM 2063</strain>
    </source>
</reference>
<dbReference type="PANTHER" id="PTHR30015:SF7">
    <property type="entry name" value="TYPE IV METHYL-DIRECTED RESTRICTION ENZYME ECOKMRR"/>
    <property type="match status" value="1"/>
</dbReference>
<dbReference type="InterPro" id="IPR011856">
    <property type="entry name" value="tRNA_endonuc-like_dom_sf"/>
</dbReference>
<dbReference type="STRING" id="991.IW20_24470"/>
<dbReference type="InterPro" id="IPR011335">
    <property type="entry name" value="Restrct_endonuc-II-like"/>
</dbReference>
<evidence type="ECO:0000313" key="5">
    <source>
        <dbReference type="Proteomes" id="UP000028712"/>
    </source>
</evidence>
<dbReference type="OrthoDB" id="9803736at2"/>
<feature type="domain" description="Restriction endonuclease type IV Mrr" evidence="1">
    <location>
        <begin position="149"/>
        <end position="264"/>
    </location>
</feature>
<protein>
    <submittedName>
        <fullName evidence="3">Restriction endonuclease</fullName>
    </submittedName>
</protein>
<keyword evidence="3" id="KW-0378">Hydrolase</keyword>
<dbReference type="InterPro" id="IPR025745">
    <property type="entry name" value="Mrr-like_N_dom"/>
</dbReference>
<dbReference type="GO" id="GO:0015666">
    <property type="term" value="F:restriction endodeoxyribonuclease activity"/>
    <property type="evidence" value="ECO:0007669"/>
    <property type="project" value="TreeGrafter"/>
</dbReference>
<dbReference type="GO" id="GO:0003677">
    <property type="term" value="F:DNA binding"/>
    <property type="evidence" value="ECO:0007669"/>
    <property type="project" value="InterPro"/>
</dbReference>
<evidence type="ECO:0000259" key="1">
    <source>
        <dbReference type="Pfam" id="PF04471"/>
    </source>
</evidence>
<dbReference type="EMBL" id="MUGY01000031">
    <property type="protein sequence ID" value="OXA89376.1"/>
    <property type="molecule type" value="Genomic_DNA"/>
</dbReference>
<dbReference type="Pfam" id="PF04471">
    <property type="entry name" value="Mrr_cat"/>
    <property type="match status" value="1"/>
</dbReference>
<evidence type="ECO:0000313" key="3">
    <source>
        <dbReference type="EMBL" id="KFF03686.1"/>
    </source>
</evidence>
<dbReference type="InterPro" id="IPR052906">
    <property type="entry name" value="Type_IV_Methyl-Rstrct_Enzyme"/>
</dbReference>
<organism evidence="3 5">
    <name type="scientific">Flavobacterium hydatis</name>
    <name type="common">Cytophaga aquatilis</name>
    <dbReference type="NCBI Taxonomy" id="991"/>
    <lineage>
        <taxon>Bacteria</taxon>
        <taxon>Pseudomonadati</taxon>
        <taxon>Bacteroidota</taxon>
        <taxon>Flavobacteriia</taxon>
        <taxon>Flavobacteriales</taxon>
        <taxon>Flavobacteriaceae</taxon>
        <taxon>Flavobacterium</taxon>
    </lineage>
</organism>